<dbReference type="GO" id="GO:0035091">
    <property type="term" value="F:phosphatidylinositol binding"/>
    <property type="evidence" value="ECO:0007669"/>
    <property type="project" value="TreeGrafter"/>
</dbReference>
<reference evidence="3" key="1">
    <citation type="submission" date="2025-08" db="UniProtKB">
        <authorList>
            <consortium name="Ensembl"/>
        </authorList>
    </citation>
    <scope>IDENTIFICATION</scope>
</reference>
<dbReference type="GO" id="GO:0048264">
    <property type="term" value="P:determination of ventral identity"/>
    <property type="evidence" value="ECO:0007669"/>
    <property type="project" value="TreeGrafter"/>
</dbReference>
<feature type="repeat" description="TPR" evidence="1">
    <location>
        <begin position="202"/>
        <end position="235"/>
    </location>
</feature>
<dbReference type="PANTHER" id="PTHR28654:SF1">
    <property type="entry name" value="AXIN INTERACTOR, DORSALIZATION-ASSOCIATED PROTEIN"/>
    <property type="match status" value="1"/>
</dbReference>
<dbReference type="Proteomes" id="UP000261600">
    <property type="component" value="Unplaced"/>
</dbReference>
<accession>A0A3Q3JLK3</accession>
<dbReference type="Ensembl" id="ENSMALT00000017856.1">
    <property type="protein sequence ID" value="ENSMALP00000017515.1"/>
    <property type="gene ID" value="ENSMALG00000012218.1"/>
</dbReference>
<dbReference type="CDD" id="cd24142">
    <property type="entry name" value="ACL4-like"/>
    <property type="match status" value="1"/>
</dbReference>
<evidence type="ECO:0000313" key="4">
    <source>
        <dbReference type="Proteomes" id="UP000261600"/>
    </source>
</evidence>
<dbReference type="SUPFAM" id="SSF48452">
    <property type="entry name" value="TPR-like"/>
    <property type="match status" value="1"/>
</dbReference>
<dbReference type="PROSITE" id="PS50293">
    <property type="entry name" value="TPR_REGION"/>
    <property type="match status" value="1"/>
</dbReference>
<organism evidence="3 4">
    <name type="scientific">Monopterus albus</name>
    <name type="common">Swamp eel</name>
    <dbReference type="NCBI Taxonomy" id="43700"/>
    <lineage>
        <taxon>Eukaryota</taxon>
        <taxon>Metazoa</taxon>
        <taxon>Chordata</taxon>
        <taxon>Craniata</taxon>
        <taxon>Vertebrata</taxon>
        <taxon>Euteleostomi</taxon>
        <taxon>Actinopterygii</taxon>
        <taxon>Neopterygii</taxon>
        <taxon>Teleostei</taxon>
        <taxon>Neoteleostei</taxon>
        <taxon>Acanthomorphata</taxon>
        <taxon>Anabantaria</taxon>
        <taxon>Synbranchiformes</taxon>
        <taxon>Synbranchidae</taxon>
        <taxon>Monopterus</taxon>
    </lineage>
</organism>
<dbReference type="PROSITE" id="PS50005">
    <property type="entry name" value="TPR"/>
    <property type="match status" value="1"/>
</dbReference>
<dbReference type="PANTHER" id="PTHR28654">
    <property type="entry name" value="AXIN INTERACTOR, DORSALIZATION-ASSOCIATED PROTEIN"/>
    <property type="match status" value="1"/>
</dbReference>
<feature type="region of interest" description="Disordered" evidence="2">
    <location>
        <begin position="495"/>
        <end position="531"/>
    </location>
</feature>
<dbReference type="SMART" id="SM00028">
    <property type="entry name" value="TPR"/>
    <property type="match status" value="3"/>
</dbReference>
<protein>
    <submittedName>
        <fullName evidence="3">Uncharacterized protein</fullName>
    </submittedName>
</protein>
<name>A0A3Q3JLK3_MONAL</name>
<proteinExistence type="predicted"/>
<dbReference type="GO" id="GO:0016020">
    <property type="term" value="C:membrane"/>
    <property type="evidence" value="ECO:0007669"/>
    <property type="project" value="TreeGrafter"/>
</dbReference>
<keyword evidence="4" id="KW-1185">Reference proteome</keyword>
<dbReference type="STRING" id="43700.ENSMALP00000017515"/>
<feature type="compositionally biased region" description="Acidic residues" evidence="2">
    <location>
        <begin position="499"/>
        <end position="525"/>
    </location>
</feature>
<dbReference type="InterPro" id="IPR019734">
    <property type="entry name" value="TPR_rpt"/>
</dbReference>
<dbReference type="InterPro" id="IPR011990">
    <property type="entry name" value="TPR-like_helical_dom_sf"/>
</dbReference>
<keyword evidence="1" id="KW-0802">TPR repeat</keyword>
<evidence type="ECO:0000313" key="3">
    <source>
        <dbReference type="Ensembl" id="ENSMALP00000017515.1"/>
    </source>
</evidence>
<evidence type="ECO:0000256" key="1">
    <source>
        <dbReference type="PROSITE-ProRule" id="PRU00339"/>
    </source>
</evidence>
<dbReference type="Gene3D" id="1.25.40.10">
    <property type="entry name" value="Tetratricopeptide repeat domain"/>
    <property type="match status" value="2"/>
</dbReference>
<dbReference type="Pfam" id="PF13181">
    <property type="entry name" value="TPR_8"/>
    <property type="match status" value="1"/>
</dbReference>
<evidence type="ECO:0000256" key="2">
    <source>
        <dbReference type="SAM" id="MobiDB-lite"/>
    </source>
</evidence>
<reference evidence="3" key="2">
    <citation type="submission" date="2025-09" db="UniProtKB">
        <authorList>
            <consortium name="Ensembl"/>
        </authorList>
    </citation>
    <scope>IDENTIFICATION</scope>
</reference>
<dbReference type="AlphaFoldDB" id="A0A3Q3JLK3"/>
<sequence length="531" mass="59161">MTSVLLSKSTFIHVVRLITYIIHHTLPCVHLRKIEADTLPLGGLPQTKSTTSLFNSDMSTCTTGNSLFSPTAGRGHQRSVEANSLALAEVARPSLWHWPQATIVATLSLSLVAGSTLGAKGKKKNKPKKKNNCANKADADFVGLSPQERVKLRMREKAKKKTAEKYSVQQLLEKTEECMDSFDFEMASLFCQRALDVESTNLQALDMLGHIYSELGDTQKAKEVFLRAVDLSPDVGHSKYMYLGQIHTGQDAADYYTRGIQVLLSALDKQAQTTQAQAGAAASLDEDPELLTAKDVSAAYCSIAEIYLTDLCMEEGAADKCREFIERALQYHHDNPEALQLMASYLFSTERNQEGREYLLRSVGLWLPGQKQSAASSSTEEVMQNAAPPYESRITTAKLLIECEEYEMAVDVLEGLLEEDDEVVQVWYLSGWVCYLQLEKAKEQQGREGRVVMEEEEWKALTEAARSYLTNAKKLYSKLQCDDQPVLEHVEQLLGELGGEMDGEEGDPVLDEDYEPCSDEEEDNAEAPMEH</sequence>